<proteinExistence type="predicted"/>
<evidence type="ECO:0000313" key="2">
    <source>
        <dbReference type="EMBL" id="KAL2726459.1"/>
    </source>
</evidence>
<feature type="signal peptide" evidence="1">
    <location>
        <begin position="1"/>
        <end position="24"/>
    </location>
</feature>
<comment type="caution">
    <text evidence="2">The sequence shown here is derived from an EMBL/GenBank/DDBJ whole genome shotgun (WGS) entry which is preliminary data.</text>
</comment>
<evidence type="ECO:0000313" key="3">
    <source>
        <dbReference type="Proteomes" id="UP001607302"/>
    </source>
</evidence>
<dbReference type="EMBL" id="JAUDFV010000133">
    <property type="protein sequence ID" value="KAL2726459.1"/>
    <property type="molecule type" value="Genomic_DNA"/>
</dbReference>
<gene>
    <name evidence="2" type="ORF">V1478_006737</name>
</gene>
<protein>
    <submittedName>
        <fullName evidence="2">Uncharacterized protein</fullName>
    </submittedName>
</protein>
<dbReference type="Proteomes" id="UP001607302">
    <property type="component" value="Unassembled WGS sequence"/>
</dbReference>
<sequence length="147" mass="17557">MSTFKNFFRRCIVFIPLFVCCVQAWSDYSWFDDVDCEKFPYHPTCRGQMLKKRMNTIGVYKECDESKRDRNCLNGEMKSQETNRHFVSNPRSKFWKSLLENGVSLDTIHDIYGSDYDKQSRKRKYNNQRIPLIDAIYLSDLTNSNDY</sequence>
<feature type="chain" id="PRO_5044832583" evidence="1">
    <location>
        <begin position="25"/>
        <end position="147"/>
    </location>
</feature>
<keyword evidence="1" id="KW-0732">Signal</keyword>
<evidence type="ECO:0000256" key="1">
    <source>
        <dbReference type="SAM" id="SignalP"/>
    </source>
</evidence>
<name>A0ABD2B0R8_VESSQ</name>
<reference evidence="2 3" key="1">
    <citation type="journal article" date="2024" name="Ann. Entomol. Soc. Am.">
        <title>Genomic analyses of the southern and eastern yellowjacket wasps (Hymenoptera: Vespidae) reveal evolutionary signatures of social life.</title>
        <authorList>
            <person name="Catto M.A."/>
            <person name="Caine P.B."/>
            <person name="Orr S.E."/>
            <person name="Hunt B.G."/>
            <person name="Goodisman M.A.D."/>
        </authorList>
    </citation>
    <scope>NUCLEOTIDE SEQUENCE [LARGE SCALE GENOMIC DNA]</scope>
    <source>
        <strain evidence="2">233</strain>
        <tissue evidence="2">Head and thorax</tissue>
    </source>
</reference>
<keyword evidence="3" id="KW-1185">Reference proteome</keyword>
<accession>A0ABD2B0R8</accession>
<organism evidence="2 3">
    <name type="scientific">Vespula squamosa</name>
    <name type="common">Southern yellow jacket</name>
    <name type="synonym">Wasp</name>
    <dbReference type="NCBI Taxonomy" id="30214"/>
    <lineage>
        <taxon>Eukaryota</taxon>
        <taxon>Metazoa</taxon>
        <taxon>Ecdysozoa</taxon>
        <taxon>Arthropoda</taxon>
        <taxon>Hexapoda</taxon>
        <taxon>Insecta</taxon>
        <taxon>Pterygota</taxon>
        <taxon>Neoptera</taxon>
        <taxon>Endopterygota</taxon>
        <taxon>Hymenoptera</taxon>
        <taxon>Apocrita</taxon>
        <taxon>Aculeata</taxon>
        <taxon>Vespoidea</taxon>
        <taxon>Vespidae</taxon>
        <taxon>Vespinae</taxon>
        <taxon>Vespula</taxon>
    </lineage>
</organism>
<dbReference type="AlphaFoldDB" id="A0ABD2B0R8"/>